<proteinExistence type="predicted"/>
<dbReference type="OrthoDB" id="10499915at2759"/>
<evidence type="ECO:0000313" key="2">
    <source>
        <dbReference type="EMBL" id="PPQ84624.1"/>
    </source>
</evidence>
<feature type="region of interest" description="Disordered" evidence="1">
    <location>
        <begin position="26"/>
        <end position="66"/>
    </location>
</feature>
<comment type="caution">
    <text evidence="2">The sequence shown here is derived from an EMBL/GenBank/DDBJ whole genome shotgun (WGS) entry which is preliminary data.</text>
</comment>
<name>A0A409X1G4_PSICY</name>
<gene>
    <name evidence="2" type="ORF">CVT25_015724</name>
</gene>
<feature type="compositionally biased region" description="Basic and acidic residues" evidence="1">
    <location>
        <begin position="26"/>
        <end position="59"/>
    </location>
</feature>
<dbReference type="EMBL" id="NHYD01002842">
    <property type="protein sequence ID" value="PPQ84624.1"/>
    <property type="molecule type" value="Genomic_DNA"/>
</dbReference>
<evidence type="ECO:0000256" key="1">
    <source>
        <dbReference type="SAM" id="MobiDB-lite"/>
    </source>
</evidence>
<dbReference type="AlphaFoldDB" id="A0A409X1G4"/>
<keyword evidence="3" id="KW-1185">Reference proteome</keyword>
<sequence length="66" mass="7317">MWAVPSTVPGNQSFSLSGIRVRGERGIVAEDVHESDKGEGRFGKRRSSDDRSRMDRISEINEPTAV</sequence>
<evidence type="ECO:0000313" key="3">
    <source>
        <dbReference type="Proteomes" id="UP000283269"/>
    </source>
</evidence>
<reference evidence="2 3" key="1">
    <citation type="journal article" date="2018" name="Evol. Lett.">
        <title>Horizontal gene cluster transfer increased hallucinogenic mushroom diversity.</title>
        <authorList>
            <person name="Reynolds H.T."/>
            <person name="Vijayakumar V."/>
            <person name="Gluck-Thaler E."/>
            <person name="Korotkin H.B."/>
            <person name="Matheny P.B."/>
            <person name="Slot J.C."/>
        </authorList>
    </citation>
    <scope>NUCLEOTIDE SEQUENCE [LARGE SCALE GENOMIC DNA]</scope>
    <source>
        <strain evidence="2 3">2631</strain>
    </source>
</reference>
<organism evidence="2 3">
    <name type="scientific">Psilocybe cyanescens</name>
    <dbReference type="NCBI Taxonomy" id="93625"/>
    <lineage>
        <taxon>Eukaryota</taxon>
        <taxon>Fungi</taxon>
        <taxon>Dikarya</taxon>
        <taxon>Basidiomycota</taxon>
        <taxon>Agaricomycotina</taxon>
        <taxon>Agaricomycetes</taxon>
        <taxon>Agaricomycetidae</taxon>
        <taxon>Agaricales</taxon>
        <taxon>Agaricineae</taxon>
        <taxon>Strophariaceae</taxon>
        <taxon>Psilocybe</taxon>
    </lineage>
</organism>
<dbReference type="InParanoid" id="A0A409X1G4"/>
<dbReference type="Proteomes" id="UP000283269">
    <property type="component" value="Unassembled WGS sequence"/>
</dbReference>
<protein>
    <submittedName>
        <fullName evidence="2">Uncharacterized protein</fullName>
    </submittedName>
</protein>
<accession>A0A409X1G4</accession>